<dbReference type="GO" id="GO:0005783">
    <property type="term" value="C:endoplasmic reticulum"/>
    <property type="evidence" value="ECO:0007669"/>
    <property type="project" value="TreeGrafter"/>
</dbReference>
<dbReference type="Gene3D" id="3.30.310.10">
    <property type="entry name" value="TATA-Binding Protein"/>
    <property type="match status" value="2"/>
</dbReference>
<evidence type="ECO:0000259" key="16">
    <source>
        <dbReference type="Pfam" id="PF08752"/>
    </source>
</evidence>
<evidence type="ECO:0000256" key="3">
    <source>
        <dbReference type="ARBA" id="ARBA00010720"/>
    </source>
</evidence>
<feature type="region of interest" description="Disordered" evidence="14">
    <location>
        <begin position="1475"/>
        <end position="1498"/>
    </location>
</feature>
<dbReference type="GO" id="GO:0006891">
    <property type="term" value="P:intra-Golgi vesicle-mediated transport"/>
    <property type="evidence" value="ECO:0007669"/>
    <property type="project" value="TreeGrafter"/>
</dbReference>
<protein>
    <recommendedName>
        <fullName evidence="20">Coatomer subunit gamma</fullName>
    </recommendedName>
</protein>
<evidence type="ECO:0000256" key="7">
    <source>
        <dbReference type="ARBA" id="ARBA00022737"/>
    </source>
</evidence>
<comment type="similarity">
    <text evidence="3">Belongs to the COPG family.</text>
</comment>
<dbReference type="PANTHER" id="PTHR10261:SF0">
    <property type="entry name" value="COATOMER SUBUNIT GAMMA-2"/>
    <property type="match status" value="1"/>
</dbReference>
<comment type="subcellular location">
    <subcellularLocation>
        <location evidence="2">Cytoplasmic vesicle</location>
        <location evidence="2">COPI-coated vesicle membrane</location>
        <topology evidence="2">Peripheral membrane protein</topology>
        <orientation evidence="2">Cytoplasmic side</orientation>
    </subcellularLocation>
    <subcellularLocation>
        <location evidence="1">Golgi apparatus membrane</location>
        <topology evidence="1">Peripheral membrane protein</topology>
        <orientation evidence="1">Cytoplasmic side</orientation>
    </subcellularLocation>
</comment>
<keyword evidence="5" id="KW-0813">Transport</keyword>
<dbReference type="Pfam" id="PF16381">
    <property type="entry name" value="Coatomer_g_Cpla"/>
    <property type="match status" value="2"/>
</dbReference>
<name>A0A445E3K4_ARAHY</name>
<accession>A0A445E3K4</accession>
<dbReference type="GO" id="GO:0006888">
    <property type="term" value="P:endoplasmic reticulum to Golgi vesicle-mediated transport"/>
    <property type="evidence" value="ECO:0007669"/>
    <property type="project" value="TreeGrafter"/>
</dbReference>
<evidence type="ECO:0008006" key="20">
    <source>
        <dbReference type="Google" id="ProtNLM"/>
    </source>
</evidence>
<dbReference type="GO" id="GO:0009306">
    <property type="term" value="P:protein secretion"/>
    <property type="evidence" value="ECO:0007669"/>
    <property type="project" value="TreeGrafter"/>
</dbReference>
<feature type="region of interest" description="Disordered" evidence="14">
    <location>
        <begin position="595"/>
        <end position="618"/>
    </location>
</feature>
<feature type="domain" description="Clathrin/coatomer adaptor adaptin-like N-terminal" evidence="15">
    <location>
        <begin position="949"/>
        <end position="1421"/>
    </location>
</feature>
<keyword evidence="6" id="KW-0963">Cytoplasm</keyword>
<dbReference type="FunFam" id="2.60.40.1480:FF:000002">
    <property type="entry name" value="Coatomer subunit gamma"/>
    <property type="match status" value="2"/>
</dbReference>
<dbReference type="InterPro" id="IPR002553">
    <property type="entry name" value="Clathrin/coatomer_adapt-like_N"/>
</dbReference>
<dbReference type="Gene3D" id="1.25.10.10">
    <property type="entry name" value="Leucine-rich Repeat Variant"/>
    <property type="match status" value="2"/>
</dbReference>
<evidence type="ECO:0000256" key="1">
    <source>
        <dbReference type="ARBA" id="ARBA00004255"/>
    </source>
</evidence>
<dbReference type="InterPro" id="IPR016024">
    <property type="entry name" value="ARM-type_fold"/>
</dbReference>
<keyword evidence="7" id="KW-0677">Repeat</keyword>
<dbReference type="InterPro" id="IPR013040">
    <property type="entry name" value="Coatomer_gsu_app_Ig-like_dom"/>
</dbReference>
<dbReference type="GO" id="GO:0030126">
    <property type="term" value="C:COPI vesicle coat"/>
    <property type="evidence" value="ECO:0007669"/>
    <property type="project" value="InterPro"/>
</dbReference>
<dbReference type="EMBL" id="SDMP01000003">
    <property type="protein sequence ID" value="RYR70026.1"/>
    <property type="molecule type" value="Genomic_DNA"/>
</dbReference>
<evidence type="ECO:0000313" key="19">
    <source>
        <dbReference type="Proteomes" id="UP000289738"/>
    </source>
</evidence>
<evidence type="ECO:0000256" key="2">
    <source>
        <dbReference type="ARBA" id="ARBA00004347"/>
    </source>
</evidence>
<dbReference type="SUPFAM" id="SSF48371">
    <property type="entry name" value="ARM repeat"/>
    <property type="match status" value="2"/>
</dbReference>
<feature type="domain" description="Coatomer gamma subunit appendage Ig-like subdomain" evidence="16">
    <location>
        <begin position="622"/>
        <end position="767"/>
    </location>
</feature>
<dbReference type="InterPro" id="IPR037067">
    <property type="entry name" value="Coatomer_gsu_app_sf"/>
</dbReference>
<feature type="region of interest" description="Disordered" evidence="14">
    <location>
        <begin position="890"/>
        <end position="912"/>
    </location>
</feature>
<evidence type="ECO:0000256" key="6">
    <source>
        <dbReference type="ARBA" id="ARBA00022490"/>
    </source>
</evidence>
<feature type="domain" description="Clathrin/coatomer adaptor adaptin-like N-terminal" evidence="15">
    <location>
        <begin position="27"/>
        <end position="540"/>
    </location>
</feature>
<evidence type="ECO:0000313" key="18">
    <source>
        <dbReference type="EMBL" id="RYR70026.1"/>
    </source>
</evidence>
<keyword evidence="19" id="KW-1185">Reference proteome</keyword>
<evidence type="ECO:0000256" key="10">
    <source>
        <dbReference type="ARBA" id="ARBA00023034"/>
    </source>
</evidence>
<feature type="domain" description="Coatomer gamma subunit appendage Ig-like subdomain" evidence="16">
    <location>
        <begin position="1503"/>
        <end position="1648"/>
    </location>
</feature>
<dbReference type="PANTHER" id="PTHR10261">
    <property type="entry name" value="COATOMER SUBUNIT GAMMA"/>
    <property type="match status" value="1"/>
</dbReference>
<evidence type="ECO:0000256" key="8">
    <source>
        <dbReference type="ARBA" id="ARBA00022892"/>
    </source>
</evidence>
<dbReference type="InterPro" id="IPR017106">
    <property type="entry name" value="Coatomer_gsu"/>
</dbReference>
<dbReference type="FunFam" id="1.25.10.10:FF:000078">
    <property type="entry name" value="Coatomer subunit gamma"/>
    <property type="match status" value="2"/>
</dbReference>
<evidence type="ECO:0000256" key="5">
    <source>
        <dbReference type="ARBA" id="ARBA00022448"/>
    </source>
</evidence>
<dbReference type="FunFam" id="3.30.310.10:FF:000011">
    <property type="entry name" value="Coatomer subunit gamma"/>
    <property type="match status" value="2"/>
</dbReference>
<dbReference type="InterPro" id="IPR013041">
    <property type="entry name" value="Clathrin_app_Ig-like_sf"/>
</dbReference>
<dbReference type="InterPro" id="IPR032154">
    <property type="entry name" value="Coatomer_g_Cpla"/>
</dbReference>
<keyword evidence="9" id="KW-0653">Protein transport</keyword>
<evidence type="ECO:0000256" key="4">
    <source>
        <dbReference type="ARBA" id="ARBA00011775"/>
    </source>
</evidence>
<comment type="function">
    <text evidence="13">The coatomer is a cytosolic protein complex that binds to dilysine motifs and reversibly associates with Golgi non-clathrin-coated vesicles, which further mediate biosynthetic protein transport from the ER, via the Golgi up to the trans Golgi network. Coatomer complex is required for budding from Golgi membranes, and is essential for the retrograde Golgi-to-ER transport of dilysine-tagged proteins.</text>
</comment>
<dbReference type="InterPro" id="IPR011989">
    <property type="entry name" value="ARM-like"/>
</dbReference>
<dbReference type="Pfam" id="PF01602">
    <property type="entry name" value="Adaptin_N"/>
    <property type="match status" value="2"/>
</dbReference>
<organism evidence="18 19">
    <name type="scientific">Arachis hypogaea</name>
    <name type="common">Peanut</name>
    <dbReference type="NCBI Taxonomy" id="3818"/>
    <lineage>
        <taxon>Eukaryota</taxon>
        <taxon>Viridiplantae</taxon>
        <taxon>Streptophyta</taxon>
        <taxon>Embryophyta</taxon>
        <taxon>Tracheophyta</taxon>
        <taxon>Spermatophyta</taxon>
        <taxon>Magnoliopsida</taxon>
        <taxon>eudicotyledons</taxon>
        <taxon>Gunneridae</taxon>
        <taxon>Pentapetalae</taxon>
        <taxon>rosids</taxon>
        <taxon>fabids</taxon>
        <taxon>Fabales</taxon>
        <taxon>Fabaceae</taxon>
        <taxon>Papilionoideae</taxon>
        <taxon>50 kb inversion clade</taxon>
        <taxon>dalbergioids sensu lato</taxon>
        <taxon>Dalbergieae</taxon>
        <taxon>Pterocarpus clade</taxon>
        <taxon>Arachis</taxon>
    </lineage>
</organism>
<evidence type="ECO:0000259" key="15">
    <source>
        <dbReference type="Pfam" id="PF01602"/>
    </source>
</evidence>
<reference evidence="18 19" key="1">
    <citation type="submission" date="2019-01" db="EMBL/GenBank/DDBJ databases">
        <title>Sequencing of cultivated peanut Arachis hypogaea provides insights into genome evolution and oil improvement.</title>
        <authorList>
            <person name="Chen X."/>
        </authorList>
    </citation>
    <scope>NUCLEOTIDE SEQUENCE [LARGE SCALE GENOMIC DNA]</scope>
    <source>
        <strain evidence="19">cv. Fuhuasheng</strain>
        <tissue evidence="18">Leaves</tissue>
    </source>
</reference>
<dbReference type="InterPro" id="IPR009028">
    <property type="entry name" value="Coatomer/calthrin_app_sub_C"/>
</dbReference>
<dbReference type="GO" id="GO:0000139">
    <property type="term" value="C:Golgi membrane"/>
    <property type="evidence" value="ECO:0007669"/>
    <property type="project" value="UniProtKB-SubCell"/>
</dbReference>
<dbReference type="SUPFAM" id="SSF55711">
    <property type="entry name" value="Subdomain of clathrin and coatomer appendage domain"/>
    <property type="match status" value="2"/>
</dbReference>
<evidence type="ECO:0000256" key="12">
    <source>
        <dbReference type="ARBA" id="ARBA00023329"/>
    </source>
</evidence>
<keyword evidence="12" id="KW-0968">Cytoplasmic vesicle</keyword>
<evidence type="ECO:0000256" key="11">
    <source>
        <dbReference type="ARBA" id="ARBA00023136"/>
    </source>
</evidence>
<keyword evidence="11" id="KW-0472">Membrane</keyword>
<evidence type="ECO:0000259" key="17">
    <source>
        <dbReference type="Pfam" id="PF16381"/>
    </source>
</evidence>
<feature type="domain" description="Coatomer subunit gamma C-terminal" evidence="17">
    <location>
        <begin position="1651"/>
        <end position="1765"/>
    </location>
</feature>
<proteinExistence type="inferred from homology"/>
<feature type="domain" description="Coatomer subunit gamma C-terminal" evidence="17">
    <location>
        <begin position="770"/>
        <end position="884"/>
    </location>
</feature>
<dbReference type="InterPro" id="IPR012295">
    <property type="entry name" value="TBP_dom_sf"/>
</dbReference>
<keyword evidence="8" id="KW-0931">ER-Golgi transport</keyword>
<sequence>MAQPLVKKDDDRDDEAEYSPFLGIEKGAVLQEARVFNDPQLDARRCSQVITKLLYLLNQGDTFTKIEATEVFFAVTKLFQSRDLGLRRMVYLIIKELSPSSDEVIIVTSSLMKDMNSKTDMYRANAIRVLCRITDGTLLTQIERYLKQAIVDKNPVVASAALVSGIHLLQTNPEIVKRWSNEVQEAVQSRAPLVQFHALALLHQIRQNDRLAVSKLVTSLTRGTVRSPLAQCLLIRYTSQVIRESGNNTQPGDRPFYDYLESCLRHKSEMVIFEAARAITELNGVTSRELTPAITVLQLFLSSSKPVLRFAAVRTLNKVAMTHPMAVTNCNIDMESLISDQNRSIATLAITTLLKTGNESSVDRLMKQITNFMSDIADEFKIVVVEAIRSLCLKFPLKYRSLMNFLSNILREEGGFDYKKAIVDSIVILIRDIPDAKESGLLHLCEFIEDCEFTYLSTQILHFLGVEGPKTSDPSKYIHYIYNRVHLENATVRASAVSTLAKFGAAVDELKPRIFVLLRRCVFDSDDEVRDRATLYLNTLGGDGSVVETDKDVKDFLFGSFDIPLVNFETSLKNYEPSEEPFDINSVPKEVKSAPLAEKKAAGKKPTGLGAPPSGPPSTADAYERMLLSIPEFANFGKLFKSSAPVELTEAETEYAVNVVKHIFDRHIVFQYNCTNTIPEQLLEDVIVIVDASEAEEFSEVFSKPLRSLPYDSPGQTFVAFEKPEGLPTVGKFSNILKFFVKEVDPSTGEAEEDGVEDEYQLEELDVVAADYILKVGVSNFRNAWESMGADCERVDEYGLGPRESLAEAVNTVINLLGMQPCEGTEVVPPNSRSHTCLLSGVYIGNIKVLVRLSFGLDGPKDVAMKLAVRSEDEAVSDAIHEIVELEDLADSPPSAPPMAQPLVKKDDDHDDEAEYSPFLGIEKGAVLQEARVFNDPQLDARRCSQVEATEVFFAVTKLFQSRDLGLRRMVYLIIKELSPSSDEVIIVTSSLMKDMNSKIDMYRANAIRVLCRITDGTLLTQIERYLKQAIVDKNPVVASAALVSGIHLLQTNPEIVKRWSNEVQEAVQSRSPLVQFHALALLHQIRQNDRLAVSKLVTSLTRGTVRSPLAQCLLIRYTSQVIRESGNNTQAGDRPFYDYLEGCLRHKSEMVIFEAARAITELNGVTSRELTPAITVLQLFLSSSKPVLRFAAVRTLNKVAMKHPMAVTNCNIDMESLISDQNRSIATLAITTLLKTGNESSVDRLMKQITNFMSDIADEFKIVVVEAIRSLCLKFPLKYRSLMNFLSNILREEGGFDYKKAIVDSIVILIRDIPDAKESGLLHLCEFIEDCEFTYLSTQILHFLGVEGPKTSDPSKYIRYIYNRVHLENATVRASAVSTLAKFGAAVDELKPRIFVLLRRCVFDSDDEVRDRATLYQNTLGGDGSVVETDKDVKDFLFGSFDIPLVNLETSLKNYVPSEEPFDINSVPREVKSAPLAEKKAPGKKPAGLGVSSSGPPSTVDSYERMLLSIPEFANFGKLFKSSAPVELTEAETEYAVNVVKHVFDKHIVFQYNCTNTIPEQLLENVIVIVDASEAEEFSEVFSKPLRSLPYDSPGQTFVAFEKPEGLATVGKFANILRFIVKEVDPSTGEAEEDGVEDEYQLEDLEVVAADYILKVGVSNFRNAWEGMGPDCERVDEYGLGPRESLAKAVNAVITLLGMQPCEGTEVVPPNSRSHTCLLSGVYIGNIKVLVRLSFGLDGPKDVAMKLAVRSEDETVSDAIHEIVASG</sequence>
<dbReference type="FunFam" id="1.25.10.10:FF:000071">
    <property type="entry name" value="Coatomer subunit gamma"/>
    <property type="match status" value="2"/>
</dbReference>
<comment type="caution">
    <text evidence="18">The sequence shown here is derived from an EMBL/GenBank/DDBJ whole genome shotgun (WGS) entry which is preliminary data.</text>
</comment>
<dbReference type="Pfam" id="PF08752">
    <property type="entry name" value="COP-gamma_platf"/>
    <property type="match status" value="2"/>
</dbReference>
<dbReference type="Gene3D" id="2.60.40.1480">
    <property type="entry name" value="Coatomer, gamma subunit, appendage domain"/>
    <property type="match status" value="2"/>
</dbReference>
<evidence type="ECO:0000256" key="13">
    <source>
        <dbReference type="ARBA" id="ARBA00025536"/>
    </source>
</evidence>
<dbReference type="GO" id="GO:0005198">
    <property type="term" value="F:structural molecule activity"/>
    <property type="evidence" value="ECO:0007669"/>
    <property type="project" value="InterPro"/>
</dbReference>
<dbReference type="SUPFAM" id="SSF49348">
    <property type="entry name" value="Clathrin adaptor appendage domain"/>
    <property type="match status" value="2"/>
</dbReference>
<evidence type="ECO:0000256" key="9">
    <source>
        <dbReference type="ARBA" id="ARBA00022927"/>
    </source>
</evidence>
<dbReference type="GO" id="GO:0005793">
    <property type="term" value="C:endoplasmic reticulum-Golgi intermediate compartment"/>
    <property type="evidence" value="ECO:0007669"/>
    <property type="project" value="TreeGrafter"/>
</dbReference>
<evidence type="ECO:0000256" key="14">
    <source>
        <dbReference type="SAM" id="MobiDB-lite"/>
    </source>
</evidence>
<keyword evidence="10" id="KW-0333">Golgi apparatus</keyword>
<gene>
    <name evidence="18" type="ORF">Ahy_A03g016545</name>
</gene>
<dbReference type="GO" id="GO:0006886">
    <property type="term" value="P:intracellular protein transport"/>
    <property type="evidence" value="ECO:0007669"/>
    <property type="project" value="InterPro"/>
</dbReference>
<dbReference type="Proteomes" id="UP000289738">
    <property type="component" value="Chromosome A03"/>
</dbReference>
<comment type="subunit">
    <text evidence="4">Oligomeric complex that consists of at least the alpha, beta, beta', gamma, delta, epsilon and zeta subunits.</text>
</comment>
<dbReference type="STRING" id="3818.A0A445E3K4"/>